<sequence length="725" mass="77257">MARRDGGIVTEALDHDVLAEVAEPGEVVLRVDDLHVSFGSEAGRVQAVRGLSYELRAGRTTAIVGESGSGKSVSAMALLGLLPDSARISGSVRLGDRELIGRSDKEMSRIRGNEIAMIFQDPLSSLTPVFTVGAQIVEALAAHQRIESRQAWDRAVELLELVGIPDPVRRAKAYPHELSGGMRQRVMIAMAMANDPAVIVADEPTTALDVTIQAQILDLLATAQRETGAAVLLITHDLGVVAGTADDVVVMYAGRPVEQADVDTLFREPRMPYTIGLLGAVPRVDRRVDALVPIPGSPPVLIDPPDQCMFAPRCPLAIDECRSAEPALHDVGGPGGHTADEHTAAAHTAACVRSAEIVGNGVLVDAAGAQRPVYPEPEVVARAEVVSVPRAQRDIVLDVAGMTKLFPLTSGLLKRRIGTVRAVRGVSFDIRAGESLAIVGESGSGKSTTLLEVMDFAQPAGVVRIGGVDPAAVRKRAARALRQDVSIVFQDPAEALDPRFTAFDIIAEPLRALGVPRSEAAQKVTDLLARVGLDPVHSDRFPAAFSGGQRQRLAIARALATDPSLIILDEPLSALDVSVQAEIVNLIRRLQSTGDVAYLVVAHDLSVIRHLADRVAVMYLGEFVEVGETEQVFDAPAHPYTKALLSAVPIPDPAAERARTPIVLRGEQPSPTDDIVGCCFTGRCPLYVTLDPERQSRCRSVHPELRAIGPADDHVASCHYLEVDA</sequence>
<dbReference type="GO" id="GO:0016887">
    <property type="term" value="F:ATP hydrolysis activity"/>
    <property type="evidence" value="ECO:0007669"/>
    <property type="project" value="InterPro"/>
</dbReference>
<dbReference type="STRING" id="526226.Gbro_0618"/>
<keyword evidence="3" id="KW-0813">Transport</keyword>
<dbReference type="Proteomes" id="UP000001219">
    <property type="component" value="Chromosome"/>
</dbReference>
<dbReference type="Gene3D" id="3.40.50.300">
    <property type="entry name" value="P-loop containing nucleotide triphosphate hydrolases"/>
    <property type="match status" value="2"/>
</dbReference>
<evidence type="ECO:0000313" key="10">
    <source>
        <dbReference type="Proteomes" id="UP000001219"/>
    </source>
</evidence>
<dbReference type="InterPro" id="IPR027417">
    <property type="entry name" value="P-loop_NTPase"/>
</dbReference>
<keyword evidence="7" id="KW-0472">Membrane</keyword>
<organism evidence="9 10">
    <name type="scientific">Gordonia bronchialis (strain ATCC 25592 / DSM 43247 / BCRC 13721 / JCM 3198 / KCTC 3076 / NBRC 16047 / NCTC 10667)</name>
    <name type="common">Rhodococcus bronchialis</name>
    <dbReference type="NCBI Taxonomy" id="526226"/>
    <lineage>
        <taxon>Bacteria</taxon>
        <taxon>Bacillati</taxon>
        <taxon>Actinomycetota</taxon>
        <taxon>Actinomycetes</taxon>
        <taxon>Mycobacteriales</taxon>
        <taxon>Gordoniaceae</taxon>
        <taxon>Gordonia</taxon>
    </lineage>
</organism>
<evidence type="ECO:0000256" key="6">
    <source>
        <dbReference type="ARBA" id="ARBA00022840"/>
    </source>
</evidence>
<dbReference type="KEGG" id="gbr:Gbro_0618"/>
<dbReference type="GO" id="GO:0005524">
    <property type="term" value="F:ATP binding"/>
    <property type="evidence" value="ECO:0007669"/>
    <property type="project" value="UniProtKB-KW"/>
</dbReference>
<proteinExistence type="inferred from homology"/>
<dbReference type="FunFam" id="3.40.50.300:FF:000016">
    <property type="entry name" value="Oligopeptide ABC transporter ATP-binding component"/>
    <property type="match status" value="1"/>
</dbReference>
<dbReference type="InterPro" id="IPR003593">
    <property type="entry name" value="AAA+_ATPase"/>
</dbReference>
<evidence type="ECO:0000256" key="1">
    <source>
        <dbReference type="ARBA" id="ARBA00004202"/>
    </source>
</evidence>
<dbReference type="SUPFAM" id="SSF52540">
    <property type="entry name" value="P-loop containing nucleoside triphosphate hydrolases"/>
    <property type="match status" value="2"/>
</dbReference>
<dbReference type="PANTHER" id="PTHR43297">
    <property type="entry name" value="OLIGOPEPTIDE TRANSPORT ATP-BINDING PROTEIN APPD"/>
    <property type="match status" value="1"/>
</dbReference>
<dbReference type="HOGENOM" id="CLU_000604_86_2_11"/>
<protein>
    <submittedName>
        <fullName evidence="9">Oligopeptide/dipeptide ABC transporter, ATPase subunit</fullName>
    </submittedName>
</protein>
<dbReference type="PROSITE" id="PS50893">
    <property type="entry name" value="ABC_TRANSPORTER_2"/>
    <property type="match status" value="2"/>
</dbReference>
<dbReference type="NCBIfam" id="TIGR01727">
    <property type="entry name" value="oligo_HPY"/>
    <property type="match status" value="2"/>
</dbReference>
<dbReference type="InterPro" id="IPR017871">
    <property type="entry name" value="ABC_transporter-like_CS"/>
</dbReference>
<dbReference type="PANTHER" id="PTHR43297:SF2">
    <property type="entry name" value="DIPEPTIDE TRANSPORT ATP-BINDING PROTEIN DPPD"/>
    <property type="match status" value="1"/>
</dbReference>
<feature type="domain" description="ABC transporter" evidence="8">
    <location>
        <begin position="397"/>
        <end position="645"/>
    </location>
</feature>
<dbReference type="Pfam" id="PF00005">
    <property type="entry name" value="ABC_tran"/>
    <property type="match status" value="2"/>
</dbReference>
<dbReference type="GO" id="GO:0015833">
    <property type="term" value="P:peptide transport"/>
    <property type="evidence" value="ECO:0007669"/>
    <property type="project" value="InterPro"/>
</dbReference>
<feature type="domain" description="ABC transporter" evidence="8">
    <location>
        <begin position="29"/>
        <end position="278"/>
    </location>
</feature>
<dbReference type="Pfam" id="PF08352">
    <property type="entry name" value="oligo_HPY"/>
    <property type="match status" value="2"/>
</dbReference>
<evidence type="ECO:0000259" key="8">
    <source>
        <dbReference type="PROSITE" id="PS50893"/>
    </source>
</evidence>
<gene>
    <name evidence="9" type="ordered locus">Gbro_0618</name>
</gene>
<keyword evidence="5" id="KW-0547">Nucleotide-binding</keyword>
<dbReference type="PROSITE" id="PS00211">
    <property type="entry name" value="ABC_TRANSPORTER_1"/>
    <property type="match status" value="2"/>
</dbReference>
<comment type="subcellular location">
    <subcellularLocation>
        <location evidence="1">Cell membrane</location>
        <topology evidence="1">Peripheral membrane protein</topology>
    </subcellularLocation>
</comment>
<dbReference type="InterPro" id="IPR013563">
    <property type="entry name" value="Oligopep_ABC_C"/>
</dbReference>
<dbReference type="InterPro" id="IPR050388">
    <property type="entry name" value="ABC_Ni/Peptide_Import"/>
</dbReference>
<reference evidence="9 10" key="2">
    <citation type="journal article" date="2010" name="Stand. Genomic Sci.">
        <title>Complete genome sequence of Gordonia bronchialis type strain (3410).</title>
        <authorList>
            <person name="Ivanova N."/>
            <person name="Sikorski J."/>
            <person name="Jando M."/>
            <person name="Lapidus A."/>
            <person name="Nolan M."/>
            <person name="Lucas S."/>
            <person name="Del Rio T.G."/>
            <person name="Tice H."/>
            <person name="Copeland A."/>
            <person name="Cheng J.F."/>
            <person name="Chen F."/>
            <person name="Bruce D."/>
            <person name="Goodwin L."/>
            <person name="Pitluck S."/>
            <person name="Mavromatis K."/>
            <person name="Ovchinnikova G."/>
            <person name="Pati A."/>
            <person name="Chen A."/>
            <person name="Palaniappan K."/>
            <person name="Land M."/>
            <person name="Hauser L."/>
            <person name="Chang Y.J."/>
            <person name="Jeffries C.D."/>
            <person name="Chain P."/>
            <person name="Saunders E."/>
            <person name="Han C."/>
            <person name="Detter J.C."/>
            <person name="Brettin T."/>
            <person name="Rohde M."/>
            <person name="Goker M."/>
            <person name="Bristow J."/>
            <person name="Eisen J.A."/>
            <person name="Markowitz V."/>
            <person name="Hugenholtz P."/>
            <person name="Klenk H.P."/>
            <person name="Kyrpides N.C."/>
        </authorList>
    </citation>
    <scope>NUCLEOTIDE SEQUENCE [LARGE SCALE GENOMIC DNA]</scope>
    <source>
        <strain evidence="10">ATCC 25592 / DSM 43247 / BCRC 13721 / JCM 3198 / KCTC 3076 / NBRC 16047 / NCTC 10667</strain>
    </source>
</reference>
<name>D0LEM8_GORB4</name>
<dbReference type="AlphaFoldDB" id="D0LEM8"/>
<evidence type="ECO:0000313" key="9">
    <source>
        <dbReference type="EMBL" id="ACY19946.1"/>
    </source>
</evidence>
<dbReference type="CDD" id="cd03257">
    <property type="entry name" value="ABC_NikE_OppD_transporters"/>
    <property type="match status" value="2"/>
</dbReference>
<keyword evidence="6" id="KW-0067">ATP-binding</keyword>
<keyword evidence="10" id="KW-1185">Reference proteome</keyword>
<dbReference type="InterPro" id="IPR003439">
    <property type="entry name" value="ABC_transporter-like_ATP-bd"/>
</dbReference>
<accession>D0LEM8</accession>
<dbReference type="eggNOG" id="COG4172">
    <property type="taxonomic scope" value="Bacteria"/>
</dbReference>
<reference evidence="10" key="1">
    <citation type="submission" date="2009-10" db="EMBL/GenBank/DDBJ databases">
        <title>The complete chromosome of Gordonia bronchialis DSM 43247.</title>
        <authorList>
            <consortium name="US DOE Joint Genome Institute (JGI-PGF)"/>
            <person name="Lucas S."/>
            <person name="Copeland A."/>
            <person name="Lapidus A."/>
            <person name="Glavina del Rio T."/>
            <person name="Dalin E."/>
            <person name="Tice H."/>
            <person name="Bruce D."/>
            <person name="Goodwin L."/>
            <person name="Pitluck S."/>
            <person name="Kyrpides N."/>
            <person name="Mavromatis K."/>
            <person name="Ivanova N."/>
            <person name="Ovchinnikova G."/>
            <person name="Saunders E."/>
            <person name="Brettin T."/>
            <person name="Detter J.C."/>
            <person name="Han C."/>
            <person name="Larimer F."/>
            <person name="Land M."/>
            <person name="Hauser L."/>
            <person name="Markowitz V."/>
            <person name="Cheng J.-F."/>
            <person name="Hugenholtz P."/>
            <person name="Woyke T."/>
            <person name="Wu D."/>
            <person name="Jando M."/>
            <person name="Schneider S."/>
            <person name="Goeker M."/>
            <person name="Klenk H.-P."/>
            <person name="Eisen J.A."/>
        </authorList>
    </citation>
    <scope>NUCLEOTIDE SEQUENCE [LARGE SCALE GENOMIC DNA]</scope>
    <source>
        <strain evidence="10">ATCC 25592 / DSM 43247 / BCRC 13721 / JCM 3198 / KCTC 3076 / NBRC 16047 / NCTC 10667</strain>
    </source>
</reference>
<dbReference type="SMART" id="SM00382">
    <property type="entry name" value="AAA"/>
    <property type="match status" value="2"/>
</dbReference>
<evidence type="ECO:0000256" key="7">
    <source>
        <dbReference type="ARBA" id="ARBA00023136"/>
    </source>
</evidence>
<comment type="similarity">
    <text evidence="2">Belongs to the ABC transporter superfamily.</text>
</comment>
<evidence type="ECO:0000256" key="3">
    <source>
        <dbReference type="ARBA" id="ARBA00022448"/>
    </source>
</evidence>
<dbReference type="NCBIfam" id="NF008453">
    <property type="entry name" value="PRK11308.1"/>
    <property type="match status" value="2"/>
</dbReference>
<dbReference type="GO" id="GO:0005886">
    <property type="term" value="C:plasma membrane"/>
    <property type="evidence" value="ECO:0007669"/>
    <property type="project" value="UniProtKB-SubCell"/>
</dbReference>
<keyword evidence="4" id="KW-1003">Cell membrane</keyword>
<evidence type="ECO:0000256" key="2">
    <source>
        <dbReference type="ARBA" id="ARBA00005417"/>
    </source>
</evidence>
<evidence type="ECO:0000256" key="4">
    <source>
        <dbReference type="ARBA" id="ARBA00022475"/>
    </source>
</evidence>
<dbReference type="EMBL" id="CP001802">
    <property type="protein sequence ID" value="ACY19946.1"/>
    <property type="molecule type" value="Genomic_DNA"/>
</dbReference>
<evidence type="ECO:0000256" key="5">
    <source>
        <dbReference type="ARBA" id="ARBA00022741"/>
    </source>
</evidence>